<dbReference type="AlphaFoldDB" id="A0A146M5M7"/>
<reference evidence="1" key="1">
    <citation type="journal article" date="2016" name="Gigascience">
        <title>De novo construction of an expanded transcriptome assembly for the western tarnished plant bug, Lygus hesperus.</title>
        <authorList>
            <person name="Tassone E.E."/>
            <person name="Geib S.M."/>
            <person name="Hall B."/>
            <person name="Fabrick J.A."/>
            <person name="Brent C.S."/>
            <person name="Hull J.J."/>
        </authorList>
    </citation>
    <scope>NUCLEOTIDE SEQUENCE</scope>
</reference>
<organism evidence="1">
    <name type="scientific">Lygus hesperus</name>
    <name type="common">Western plant bug</name>
    <dbReference type="NCBI Taxonomy" id="30085"/>
    <lineage>
        <taxon>Eukaryota</taxon>
        <taxon>Metazoa</taxon>
        <taxon>Ecdysozoa</taxon>
        <taxon>Arthropoda</taxon>
        <taxon>Hexapoda</taxon>
        <taxon>Insecta</taxon>
        <taxon>Pterygota</taxon>
        <taxon>Neoptera</taxon>
        <taxon>Paraneoptera</taxon>
        <taxon>Hemiptera</taxon>
        <taxon>Heteroptera</taxon>
        <taxon>Panheteroptera</taxon>
        <taxon>Cimicomorpha</taxon>
        <taxon>Miridae</taxon>
        <taxon>Mirini</taxon>
        <taxon>Lygus</taxon>
    </lineage>
</organism>
<dbReference type="EMBL" id="GDHC01003890">
    <property type="protein sequence ID" value="JAQ14739.1"/>
    <property type="molecule type" value="Transcribed_RNA"/>
</dbReference>
<dbReference type="SUPFAM" id="SSF47576">
    <property type="entry name" value="Calponin-homology domain, CH-domain"/>
    <property type="match status" value="1"/>
</dbReference>
<accession>A0A146M5M7</accession>
<sequence length="281" mass="31900">MKQQSQVSHEIVASYDQSFQSNQVALQSAYRFLLRSVVTSTVAPACAIDDEIRKLVHLNRTRLTVDTPERRYMLVPALNSLLQWLEIVVGIVHASTCGQVIRTKNFNFTNTLRDGSVLCKVLHYYYPKYLQRHLIAPAAHSPTCTANSPHTAVHCNTNSLLGCQFHEDGGCPCCASDRAIAKHNFFLINRAAIKLFDIPIVLHSELESLADSFTLSDTVPTACNEKHRHHSRGRCEPPPPLEEFPSILFTAYLFAHMHHVSPIVHAVRVLRTYFYRRQLRR</sequence>
<proteinExistence type="predicted"/>
<name>A0A146M5M7_LYGHE</name>
<evidence type="ECO:0000313" key="1">
    <source>
        <dbReference type="EMBL" id="JAQ14739.1"/>
    </source>
</evidence>
<gene>
    <name evidence="1" type="ORF">g.26419</name>
</gene>
<protein>
    <submittedName>
        <fullName evidence="1">Uncharacterized protein</fullName>
    </submittedName>
</protein>
<dbReference type="InterPro" id="IPR036872">
    <property type="entry name" value="CH_dom_sf"/>
</dbReference>